<dbReference type="PANTHER" id="PTHR30151:SF0">
    <property type="entry name" value="ABC TRANSPORTER PERMEASE PROTEIN MJ0413-RELATED"/>
    <property type="match status" value="1"/>
</dbReference>
<feature type="transmembrane region" description="Helical" evidence="7">
    <location>
        <begin position="92"/>
        <end position="115"/>
    </location>
</feature>
<protein>
    <submittedName>
        <fullName evidence="9">Putative aliphatic sulfonates transport permease protein SsuC</fullName>
    </submittedName>
</protein>
<dbReference type="Gene3D" id="1.10.3720.10">
    <property type="entry name" value="MetI-like"/>
    <property type="match status" value="1"/>
</dbReference>
<sequence length="252" mass="28425">MRRQKAQNRIRPWAVALWLVVWELASLYIGQEILLVSPVSVLRRLCDLALRPDFWSSIAFSFFRIIGGFLLAAFFGTLLAGLAGAFSFLRDLLAPAMAAVKAVPVASFIILILIWVPSRNLSIVISFLMVLPVIYTNVLNGIRSTDPKLLEMARVFRIPLFRRIRYIYLSQLLPFLQTGFSLSLGLCWKAGVAAEVIGIPKGSIGEKLYEAKVYLETPDLFSWTLVIVFISVIFEKIFLRLIDEGVAMIEKR</sequence>
<feature type="transmembrane region" description="Helical" evidence="7">
    <location>
        <begin position="54"/>
        <end position="80"/>
    </location>
</feature>
<name>A0A1E3ACT3_9FIRM</name>
<feature type="transmembrane region" description="Helical" evidence="7">
    <location>
        <begin position="166"/>
        <end position="186"/>
    </location>
</feature>
<dbReference type="PATRIC" id="fig|1432052.4.peg.2457"/>
<evidence type="ECO:0000256" key="7">
    <source>
        <dbReference type="RuleBase" id="RU363032"/>
    </source>
</evidence>
<dbReference type="CDD" id="cd06261">
    <property type="entry name" value="TM_PBP2"/>
    <property type="match status" value="1"/>
</dbReference>
<keyword evidence="4 7" id="KW-0812">Transmembrane</keyword>
<feature type="transmembrane region" description="Helical" evidence="7">
    <location>
        <begin position="121"/>
        <end position="142"/>
    </location>
</feature>
<evidence type="ECO:0000313" key="9">
    <source>
        <dbReference type="EMBL" id="ODM06307.1"/>
    </source>
</evidence>
<proteinExistence type="inferred from homology"/>
<dbReference type="PROSITE" id="PS50928">
    <property type="entry name" value="ABC_TM1"/>
    <property type="match status" value="1"/>
</dbReference>
<dbReference type="GO" id="GO:0055085">
    <property type="term" value="P:transmembrane transport"/>
    <property type="evidence" value="ECO:0007669"/>
    <property type="project" value="InterPro"/>
</dbReference>
<comment type="caution">
    <text evidence="9">The sequence shown here is derived from an EMBL/GenBank/DDBJ whole genome shotgun (WGS) entry which is preliminary data.</text>
</comment>
<feature type="domain" description="ABC transmembrane type-1" evidence="8">
    <location>
        <begin position="54"/>
        <end position="238"/>
    </location>
</feature>
<dbReference type="SUPFAM" id="SSF161098">
    <property type="entry name" value="MetI-like"/>
    <property type="match status" value="1"/>
</dbReference>
<dbReference type="RefSeq" id="WP_069152300.1">
    <property type="nucleotide sequence ID" value="NZ_MCGH01000002.1"/>
</dbReference>
<evidence type="ECO:0000256" key="1">
    <source>
        <dbReference type="ARBA" id="ARBA00004651"/>
    </source>
</evidence>
<keyword evidence="5 7" id="KW-1133">Transmembrane helix</keyword>
<feature type="transmembrane region" description="Helical" evidence="7">
    <location>
        <begin position="220"/>
        <end position="242"/>
    </location>
</feature>
<dbReference type="Pfam" id="PF00528">
    <property type="entry name" value="BPD_transp_1"/>
    <property type="match status" value="1"/>
</dbReference>
<evidence type="ECO:0000256" key="2">
    <source>
        <dbReference type="ARBA" id="ARBA00022448"/>
    </source>
</evidence>
<dbReference type="InterPro" id="IPR000515">
    <property type="entry name" value="MetI-like"/>
</dbReference>
<dbReference type="EMBL" id="MCGH01000002">
    <property type="protein sequence ID" value="ODM06307.1"/>
    <property type="molecule type" value="Genomic_DNA"/>
</dbReference>
<evidence type="ECO:0000256" key="3">
    <source>
        <dbReference type="ARBA" id="ARBA00022475"/>
    </source>
</evidence>
<reference evidence="9 10" key="1">
    <citation type="submission" date="2016-07" db="EMBL/GenBank/DDBJ databases">
        <title>Characterization of isolates of Eisenbergiella tayi derived from blood cultures, using whole genome sequencing.</title>
        <authorList>
            <person name="Burdz T."/>
            <person name="Wiebe D."/>
            <person name="Huynh C."/>
            <person name="Bernard K."/>
        </authorList>
    </citation>
    <scope>NUCLEOTIDE SEQUENCE [LARGE SCALE GENOMIC DNA]</scope>
    <source>
        <strain evidence="9 10">NML 110608</strain>
    </source>
</reference>
<organism evidence="9 10">
    <name type="scientific">Eisenbergiella tayi</name>
    <dbReference type="NCBI Taxonomy" id="1432052"/>
    <lineage>
        <taxon>Bacteria</taxon>
        <taxon>Bacillati</taxon>
        <taxon>Bacillota</taxon>
        <taxon>Clostridia</taxon>
        <taxon>Lachnospirales</taxon>
        <taxon>Lachnospiraceae</taxon>
        <taxon>Eisenbergiella</taxon>
    </lineage>
</organism>
<accession>A0A1E3ACT3</accession>
<dbReference type="Proteomes" id="UP000094067">
    <property type="component" value="Unassembled WGS sequence"/>
</dbReference>
<feature type="transmembrane region" description="Helical" evidence="7">
    <location>
        <begin position="12"/>
        <end position="34"/>
    </location>
</feature>
<comment type="similarity">
    <text evidence="7">Belongs to the binding-protein-dependent transport system permease family.</text>
</comment>
<evidence type="ECO:0000256" key="6">
    <source>
        <dbReference type="ARBA" id="ARBA00023136"/>
    </source>
</evidence>
<gene>
    <name evidence="9" type="primary">ssuC_2</name>
    <name evidence="9" type="ORF">BEI61_02197</name>
</gene>
<evidence type="ECO:0000259" key="8">
    <source>
        <dbReference type="PROSITE" id="PS50928"/>
    </source>
</evidence>
<dbReference type="InterPro" id="IPR035906">
    <property type="entry name" value="MetI-like_sf"/>
</dbReference>
<keyword evidence="3" id="KW-1003">Cell membrane</keyword>
<evidence type="ECO:0000256" key="5">
    <source>
        <dbReference type="ARBA" id="ARBA00022989"/>
    </source>
</evidence>
<keyword evidence="6 7" id="KW-0472">Membrane</keyword>
<keyword evidence="2 7" id="KW-0813">Transport</keyword>
<evidence type="ECO:0000256" key="4">
    <source>
        <dbReference type="ARBA" id="ARBA00022692"/>
    </source>
</evidence>
<dbReference type="PANTHER" id="PTHR30151">
    <property type="entry name" value="ALKANE SULFONATE ABC TRANSPORTER-RELATED, MEMBRANE SUBUNIT"/>
    <property type="match status" value="1"/>
</dbReference>
<comment type="subcellular location">
    <subcellularLocation>
        <location evidence="1 7">Cell membrane</location>
        <topology evidence="1 7">Multi-pass membrane protein</topology>
    </subcellularLocation>
</comment>
<evidence type="ECO:0000313" key="10">
    <source>
        <dbReference type="Proteomes" id="UP000094067"/>
    </source>
</evidence>
<dbReference type="AlphaFoldDB" id="A0A1E3ACT3"/>
<dbReference type="GO" id="GO:0005886">
    <property type="term" value="C:plasma membrane"/>
    <property type="evidence" value="ECO:0007669"/>
    <property type="project" value="UniProtKB-SubCell"/>
</dbReference>